<evidence type="ECO:0000313" key="3">
    <source>
        <dbReference type="Proteomes" id="UP000002275"/>
    </source>
</evidence>
<organism evidence="2 3">
    <name type="scientific">Vibrio vulnificus (strain CMCP6)</name>
    <dbReference type="NCBI Taxonomy" id="216895"/>
    <lineage>
        <taxon>Bacteria</taxon>
        <taxon>Pseudomonadati</taxon>
        <taxon>Pseudomonadota</taxon>
        <taxon>Gammaproteobacteria</taxon>
        <taxon>Vibrionales</taxon>
        <taxon>Vibrionaceae</taxon>
        <taxon>Vibrio</taxon>
    </lineage>
</organism>
<reference evidence="2 3" key="3">
    <citation type="journal article" date="2011" name="Mol. Syst. Biol.">
        <title>Integrative genome-scale metabolic analysis of Vibrio vulnificus for drug targeting and discovery.</title>
        <authorList>
            <person name="Kim H.U."/>
            <person name="Kim S.Y."/>
            <person name="Jeong H."/>
            <person name="Kim T.Y."/>
            <person name="Kim J.J."/>
            <person name="Choy H.E."/>
            <person name="Yi K.Y."/>
            <person name="Rhee J.H."/>
            <person name="Lee S.Y."/>
        </authorList>
    </citation>
    <scope>NUCLEOTIDE SEQUENCE [LARGE SCALE GENOMIC DNA]</scope>
    <source>
        <strain evidence="2 3">CMCP6</strain>
    </source>
</reference>
<evidence type="ECO:0000259" key="1">
    <source>
        <dbReference type="Pfam" id="PF13006"/>
    </source>
</evidence>
<dbReference type="InterPro" id="IPR024473">
    <property type="entry name" value="Transposases_IS4_N"/>
</dbReference>
<dbReference type="KEGG" id="vvu:VV1_2957"/>
<dbReference type="Proteomes" id="UP000002275">
    <property type="component" value="Chromosome I"/>
</dbReference>
<reference evidence="2 3" key="2">
    <citation type="journal article" date="2003" name="Infect. Immun.">
        <title>Characterization and pathogenic significance of Vibrio vulnificus antigens preferentially expressed in septicemic patients.</title>
        <authorList>
            <person name="Kim Y.R."/>
            <person name="Lee S.E."/>
            <person name="Kim C.M."/>
            <person name="Kim S.Y."/>
            <person name="Shin E.K."/>
            <person name="Shin D.H."/>
            <person name="Chung S.S."/>
            <person name="Choy H.E."/>
            <person name="Progulske-Fox A."/>
            <person name="Hillman J.D."/>
            <person name="Handfield M."/>
            <person name="Rhee J.H."/>
        </authorList>
    </citation>
    <scope>NUCLEOTIDE SEQUENCE [LARGE SCALE GENOMIC DNA]</scope>
    <source>
        <strain evidence="2 3">CMCP6</strain>
    </source>
</reference>
<proteinExistence type="predicted"/>
<reference evidence="3" key="1">
    <citation type="submission" date="2002-12" db="EMBL/GenBank/DDBJ databases">
        <title>Complete genome sequence of Vibrio vulnificus CMCP6.</title>
        <authorList>
            <person name="Rhee J.H."/>
            <person name="Kim S.Y."/>
            <person name="Chung S.S."/>
            <person name="Kim J.J."/>
            <person name="Moon Y.H."/>
            <person name="Jeong H."/>
            <person name="Choy H.E."/>
        </authorList>
    </citation>
    <scope>NUCLEOTIDE SEQUENCE [LARGE SCALE GENOMIC DNA]</scope>
    <source>
        <strain evidence="3">CMCP6</strain>
    </source>
</reference>
<accession>A0A3Q0L6W4</accession>
<sequence>MSIQNYFADFLEESPVDVAQLTTFSEHIPDEWVAKAATLSDKATIRRRRLPSELEWRFSAMSLLQKSHGE</sequence>
<dbReference type="EMBL" id="AE016795">
    <property type="protein sequence ID" value="AAO11288.1"/>
    <property type="molecule type" value="Genomic_DNA"/>
</dbReference>
<evidence type="ECO:0000313" key="2">
    <source>
        <dbReference type="EMBL" id="AAO11288.1"/>
    </source>
</evidence>
<name>A0A3Q0L6W4_VIBVU</name>
<dbReference type="AlphaFoldDB" id="A0A3Q0L6W4"/>
<protein>
    <submittedName>
        <fullName evidence="2">Transposase and inactivated derivative</fullName>
    </submittedName>
</protein>
<gene>
    <name evidence="2" type="ordered locus">VV1_2957</name>
</gene>
<feature type="domain" description="Transposase IS4 N-terminal" evidence="1">
    <location>
        <begin position="19"/>
        <end position="66"/>
    </location>
</feature>
<dbReference type="Pfam" id="PF13006">
    <property type="entry name" value="Nterm_IS4"/>
    <property type="match status" value="1"/>
</dbReference>